<dbReference type="OrthoDB" id="7351510at2"/>
<evidence type="ECO:0000313" key="4">
    <source>
        <dbReference type="Proteomes" id="UP000268291"/>
    </source>
</evidence>
<evidence type="ECO:0000313" key="2">
    <source>
        <dbReference type="EMBL" id="RUQ86661.1"/>
    </source>
</evidence>
<keyword evidence="4" id="KW-1185">Reference proteome</keyword>
<dbReference type="Proteomes" id="UP000268291">
    <property type="component" value="Unassembled WGS sequence"/>
</dbReference>
<dbReference type="RefSeq" id="WP_106563817.1">
    <property type="nucleotide sequence ID" value="NZ_PYAU01000001.1"/>
</dbReference>
<protein>
    <recommendedName>
        <fullName evidence="5">AAA domain-containing protein</fullName>
    </recommendedName>
</protein>
<comment type="caution">
    <text evidence="1">The sequence shown here is derived from an EMBL/GenBank/DDBJ whole genome shotgun (WGS) entry which is preliminary data.</text>
</comment>
<reference evidence="2 4" key="2">
    <citation type="submission" date="2018-12" db="EMBL/GenBank/DDBJ databases">
        <authorList>
            <person name="hu s."/>
            <person name="Xu Y."/>
            <person name="Xu B."/>
            <person name="Li F."/>
        </authorList>
    </citation>
    <scope>NUCLEOTIDE SEQUENCE [LARGE SCALE GENOMIC DNA]</scope>
    <source>
        <strain evidence="2 4">KSW2-17</strain>
    </source>
</reference>
<proteinExistence type="predicted"/>
<gene>
    <name evidence="1" type="ORF">CLV49_2503</name>
    <name evidence="2" type="ORF">ELQ93_06715</name>
</gene>
<evidence type="ECO:0008006" key="5">
    <source>
        <dbReference type="Google" id="ProtNLM"/>
    </source>
</evidence>
<reference evidence="1 3" key="1">
    <citation type="submission" date="2018-03" db="EMBL/GenBank/DDBJ databases">
        <title>Genomic Encyclopedia of Archaeal and Bacterial Type Strains, Phase II (KMG-II): from individual species to whole genera.</title>
        <authorList>
            <person name="Goeker M."/>
        </authorList>
    </citation>
    <scope>NUCLEOTIDE SEQUENCE [LARGE SCALE GENOMIC DNA]</scope>
    <source>
        <strain evidence="1 3">DSM 21548</strain>
    </source>
</reference>
<evidence type="ECO:0000313" key="1">
    <source>
        <dbReference type="EMBL" id="PSL38874.1"/>
    </source>
</evidence>
<organism evidence="1 3">
    <name type="scientific">Labedella gwakjiensis</name>
    <dbReference type="NCBI Taxonomy" id="390269"/>
    <lineage>
        <taxon>Bacteria</taxon>
        <taxon>Bacillati</taxon>
        <taxon>Actinomycetota</taxon>
        <taxon>Actinomycetes</taxon>
        <taxon>Micrococcales</taxon>
        <taxon>Microbacteriaceae</taxon>
        <taxon>Labedella</taxon>
    </lineage>
</organism>
<dbReference type="EMBL" id="RZGY01000001">
    <property type="protein sequence ID" value="RUQ86661.1"/>
    <property type="molecule type" value="Genomic_DNA"/>
</dbReference>
<dbReference type="Proteomes" id="UP000241203">
    <property type="component" value="Unassembled WGS sequence"/>
</dbReference>
<sequence length="181" mass="19814">MRIVVSGTHASGKSTLISDFVLRHPEFTALPDPFELVDEDDALGARIFASQLRIAAVRLTDEPGRTHVIAERGPLDFLAYLIALADLDGTELDEQFRERAMAHTAEALRTVDLLVVLPLTARDPIHVGADEHPGLRAAMNDVLLELVDDSDLIDDTLTVAELTGTPLERVMKLETLIDLTV</sequence>
<name>A0A2P8GY40_9MICO</name>
<dbReference type="AlphaFoldDB" id="A0A2P8GY40"/>
<accession>A0A2P8GY40</accession>
<dbReference type="EMBL" id="PYAU01000001">
    <property type="protein sequence ID" value="PSL38874.1"/>
    <property type="molecule type" value="Genomic_DNA"/>
</dbReference>
<evidence type="ECO:0000313" key="3">
    <source>
        <dbReference type="Proteomes" id="UP000241203"/>
    </source>
</evidence>